<dbReference type="Proteomes" id="UP000000271">
    <property type="component" value="Chromosome"/>
</dbReference>
<organism evidence="1 2">
    <name type="scientific">Bacillus selenitireducens (strain ATCC 700615 / DSM 15326 / MLS10)</name>
    <dbReference type="NCBI Taxonomy" id="439292"/>
    <lineage>
        <taxon>Bacteria</taxon>
        <taxon>Bacillati</taxon>
        <taxon>Bacillota</taxon>
        <taxon>Bacilli</taxon>
        <taxon>Bacillales</taxon>
        <taxon>Bacillaceae</taxon>
        <taxon>Salisediminibacterium</taxon>
    </lineage>
</organism>
<dbReference type="HOGENOM" id="CLU_3180143_0_0_9"/>
<gene>
    <name evidence="1" type="ordered locus">Bsel_3070</name>
</gene>
<evidence type="ECO:0000313" key="1">
    <source>
        <dbReference type="EMBL" id="ADI00552.1"/>
    </source>
</evidence>
<accession>D6Y0I4</accession>
<reference evidence="1" key="1">
    <citation type="submission" date="2009-10" db="EMBL/GenBank/DDBJ databases">
        <title>Complete sequence of Bacillus selenitireducens MLS10.</title>
        <authorList>
            <consortium name="US DOE Joint Genome Institute"/>
            <person name="Lucas S."/>
            <person name="Copeland A."/>
            <person name="Lapidus A."/>
            <person name="Glavina del Rio T."/>
            <person name="Dalin E."/>
            <person name="Tice H."/>
            <person name="Bruce D."/>
            <person name="Goodwin L."/>
            <person name="Pitluck S."/>
            <person name="Sims D."/>
            <person name="Brettin T."/>
            <person name="Detter J.C."/>
            <person name="Han C."/>
            <person name="Larimer F."/>
            <person name="Land M."/>
            <person name="Hauser L."/>
            <person name="Kyrpides N."/>
            <person name="Ovchinnikova G."/>
            <person name="Stolz J."/>
        </authorList>
    </citation>
    <scope>NUCLEOTIDE SEQUENCE [LARGE SCALE GENOMIC DNA]</scope>
    <source>
        <strain evidence="1">MLS10</strain>
    </source>
</reference>
<sequence>MTPTDLQELMLSIKNRFEQSPDLTERSALSMIEEGIRQIQEEKETE</sequence>
<name>D6Y0I4_BACIE</name>
<keyword evidence="2" id="KW-1185">Reference proteome</keyword>
<evidence type="ECO:0000313" key="2">
    <source>
        <dbReference type="Proteomes" id="UP000000271"/>
    </source>
</evidence>
<dbReference type="KEGG" id="bse:Bsel_3070"/>
<dbReference type="EMBL" id="CP001791">
    <property type="protein sequence ID" value="ADI00552.1"/>
    <property type="molecule type" value="Genomic_DNA"/>
</dbReference>
<proteinExistence type="predicted"/>
<dbReference type="STRING" id="439292.Bsel_3070"/>
<dbReference type="AlphaFoldDB" id="D6Y0I4"/>
<dbReference type="RefSeq" id="WP_013173956.1">
    <property type="nucleotide sequence ID" value="NC_014219.1"/>
</dbReference>
<protein>
    <submittedName>
        <fullName evidence="1">Uncharacterized protein</fullName>
    </submittedName>
</protein>